<reference evidence="9 10" key="2">
    <citation type="journal article" date="2022" name="Mar. Drugs">
        <title>Bioassay-Guided Fractionation Leads to the Detection of Cholic Acid Generated by the Rare Thalassomonas sp.</title>
        <authorList>
            <person name="Pheiffer F."/>
            <person name="Schneider Y.K."/>
            <person name="Hansen E.H."/>
            <person name="Andersen J.H."/>
            <person name="Isaksson J."/>
            <person name="Busche T."/>
            <person name="R C."/>
            <person name="Kalinowski J."/>
            <person name="Zyl L.V."/>
            <person name="Trindade M."/>
        </authorList>
    </citation>
    <scope>NUCLEOTIDE SEQUENCE [LARGE SCALE GENOMIC DNA]</scope>
    <source>
        <strain evidence="9 10">A5K-106</strain>
    </source>
</reference>
<dbReference type="SUPFAM" id="SSF82808">
    <property type="entry name" value="Replication modulator SeqA, C-terminal DNA-binding domain"/>
    <property type="match status" value="1"/>
</dbReference>
<dbReference type="Pfam" id="PF17206">
    <property type="entry name" value="SeqA_N"/>
    <property type="match status" value="1"/>
</dbReference>
<keyword evidence="1 4" id="KW-0963">Cytoplasm</keyword>
<feature type="compositionally biased region" description="Basic and acidic residues" evidence="6">
    <location>
        <begin position="66"/>
        <end position="97"/>
    </location>
</feature>
<dbReference type="HAMAP" id="MF_00908">
    <property type="entry name" value="SeqA"/>
    <property type="match status" value="1"/>
</dbReference>
<dbReference type="KEGG" id="tact:SG35_010140"/>
<feature type="compositionally biased region" description="Polar residues" evidence="6">
    <location>
        <begin position="163"/>
        <end position="173"/>
    </location>
</feature>
<keyword evidence="2 4" id="KW-0236">DNA replication inhibitor</keyword>
<evidence type="ECO:0000259" key="8">
    <source>
        <dbReference type="Pfam" id="PF17206"/>
    </source>
</evidence>
<dbReference type="InterPro" id="IPR026577">
    <property type="entry name" value="SeqA_DNA-bd_C"/>
</dbReference>
<keyword evidence="10" id="KW-1185">Reference proteome</keyword>
<evidence type="ECO:0000313" key="10">
    <source>
        <dbReference type="Proteomes" id="UP000032568"/>
    </source>
</evidence>
<feature type="region of interest" description="Interaction with DNA" evidence="4">
    <location>
        <begin position="124"/>
        <end position="125"/>
    </location>
</feature>
<dbReference type="GO" id="GO:0005737">
    <property type="term" value="C:cytoplasm"/>
    <property type="evidence" value="ECO:0007669"/>
    <property type="project" value="UniProtKB-SubCell"/>
</dbReference>
<dbReference type="PIRSF" id="PIRSF019401">
    <property type="entry name" value="SeqA"/>
    <property type="match status" value="1"/>
</dbReference>
<protein>
    <recommendedName>
        <fullName evidence="4 5">Negative modulator of initiation of replication</fullName>
    </recommendedName>
</protein>
<evidence type="ECO:0000256" key="4">
    <source>
        <dbReference type="HAMAP-Rule" id="MF_00908"/>
    </source>
</evidence>
<comment type="similarity">
    <text evidence="4 5">Belongs to the SeqA family.</text>
</comment>
<sequence length="217" mass="24175">MKNIEIDEELYQYIATNTQFIGESASSILRRLLSLESSEKTAAAGNEASVANNQQQNTPQPNTENAKNKVEAKAETKTKKADLDVSGVDSEKAVEEKPQVQAINGNETVFNYINKEELGMQRGAVGRFLLILAALYRVHPQQFALVRDIRGRDRLYFSDNESDLNASGSSTKPRQIPDSPYWVITNSNTTRKKMMLTEVAVSLGYGESDAEKIRELL</sequence>
<reference evidence="9 10" key="1">
    <citation type="journal article" date="2015" name="Genome Announc.">
        <title>Draft Genome Sequences of Marine Isolates of Thalassomonas viridans and Thalassomonas actiniarum.</title>
        <authorList>
            <person name="Olonade I."/>
            <person name="van Zyl L.J."/>
            <person name="Trindade M."/>
        </authorList>
    </citation>
    <scope>NUCLEOTIDE SEQUENCE [LARGE SCALE GENOMIC DNA]</scope>
    <source>
        <strain evidence="9 10">A5K-106</strain>
    </source>
</reference>
<dbReference type="AlphaFoldDB" id="A0AAE9YV65"/>
<dbReference type="EMBL" id="CP059735">
    <property type="protein sequence ID" value="WDE00949.1"/>
    <property type="molecule type" value="Genomic_DNA"/>
</dbReference>
<accession>A0AAE9YV65</accession>
<comment type="subunit">
    <text evidence="4">Homodimer. Polymerizes to form helical filaments.</text>
</comment>
<feature type="region of interest" description="Disordered" evidence="6">
    <location>
        <begin position="160"/>
        <end position="179"/>
    </location>
</feature>
<keyword evidence="3 4" id="KW-0238">DNA-binding</keyword>
<feature type="region of interest" description="Disordered" evidence="6">
    <location>
        <begin position="41"/>
        <end position="97"/>
    </location>
</feature>
<evidence type="ECO:0000313" key="9">
    <source>
        <dbReference type="EMBL" id="WDE00949.1"/>
    </source>
</evidence>
<dbReference type="InterPro" id="IPR010985">
    <property type="entry name" value="Ribbon_hlx_hlx"/>
</dbReference>
<name>A0AAE9YV65_9GAMM</name>
<feature type="compositionally biased region" description="Low complexity" evidence="6">
    <location>
        <begin position="52"/>
        <end position="65"/>
    </location>
</feature>
<feature type="domain" description="Replication modulator SeqA C-terminal DNA-binding" evidence="7">
    <location>
        <begin position="109"/>
        <end position="215"/>
    </location>
</feature>
<feature type="domain" description="Negative modulator of initiation of replication SeqA N-terminal" evidence="8">
    <location>
        <begin position="1"/>
        <end position="35"/>
    </location>
</feature>
<dbReference type="InterPro" id="IPR013321">
    <property type="entry name" value="Arc_rbn_hlx_hlx"/>
</dbReference>
<evidence type="ECO:0000256" key="6">
    <source>
        <dbReference type="SAM" id="MobiDB-lite"/>
    </source>
</evidence>
<dbReference type="Proteomes" id="UP000032568">
    <property type="component" value="Chromosome"/>
</dbReference>
<comment type="subcellular location">
    <subcellularLocation>
        <location evidence="4 5">Cytoplasm</location>
    </subcellularLocation>
</comment>
<dbReference type="GO" id="GO:0032297">
    <property type="term" value="P:negative regulation of DNA-templated DNA replication initiation"/>
    <property type="evidence" value="ECO:0007669"/>
    <property type="project" value="UniProtKB-UniRule"/>
</dbReference>
<evidence type="ECO:0000256" key="2">
    <source>
        <dbReference type="ARBA" id="ARBA00022880"/>
    </source>
</evidence>
<dbReference type="GO" id="GO:0006355">
    <property type="term" value="P:regulation of DNA-templated transcription"/>
    <property type="evidence" value="ECO:0007669"/>
    <property type="project" value="InterPro"/>
</dbReference>
<comment type="function">
    <text evidence="4 5">Negative regulator of replication initiation, which contributes to regulation of DNA replication and ensures that replication initiation occurs exactly once per chromosome per cell cycle. Binds to pairs of hemimethylated GATC sequences in the oriC region, thus preventing assembly of replication proteins and re-initiation at newly replicated origins. Repression is relieved when the region becomes fully methylated.</text>
</comment>
<comment type="caution">
    <text evidence="4">Lacks conserved residue(s) required for the propagation of feature annotation.</text>
</comment>
<dbReference type="InterPro" id="IPR036835">
    <property type="entry name" value="SeqA_DNA-bd_C_sf"/>
</dbReference>
<dbReference type="InterPro" id="IPR033761">
    <property type="entry name" value="SeqA_N"/>
</dbReference>
<dbReference type="NCBIfam" id="NF008389">
    <property type="entry name" value="PRK11187.1"/>
    <property type="match status" value="1"/>
</dbReference>
<dbReference type="GO" id="GO:0003677">
    <property type="term" value="F:DNA binding"/>
    <property type="evidence" value="ECO:0007669"/>
    <property type="project" value="UniProtKB-UniRule"/>
</dbReference>
<dbReference type="Pfam" id="PF03925">
    <property type="entry name" value="SeqA"/>
    <property type="match status" value="1"/>
</dbReference>
<dbReference type="RefSeq" id="WP_044836307.1">
    <property type="nucleotide sequence ID" value="NZ_CP059735.1"/>
</dbReference>
<organism evidence="9 10">
    <name type="scientific">Thalassomonas actiniarum</name>
    <dbReference type="NCBI Taxonomy" id="485447"/>
    <lineage>
        <taxon>Bacteria</taxon>
        <taxon>Pseudomonadati</taxon>
        <taxon>Pseudomonadota</taxon>
        <taxon>Gammaproteobacteria</taxon>
        <taxon>Alteromonadales</taxon>
        <taxon>Colwelliaceae</taxon>
        <taxon>Thalassomonas</taxon>
    </lineage>
</organism>
<evidence type="ECO:0000256" key="3">
    <source>
        <dbReference type="ARBA" id="ARBA00023125"/>
    </source>
</evidence>
<dbReference type="SUPFAM" id="SSF47598">
    <property type="entry name" value="Ribbon-helix-helix"/>
    <property type="match status" value="1"/>
</dbReference>
<dbReference type="Gene3D" id="1.10.1220.10">
    <property type="entry name" value="Met repressor-like"/>
    <property type="match status" value="1"/>
</dbReference>
<dbReference type="InterPro" id="IPR005621">
    <property type="entry name" value="SeqA"/>
</dbReference>
<evidence type="ECO:0000256" key="5">
    <source>
        <dbReference type="PIRNR" id="PIRNR019401"/>
    </source>
</evidence>
<evidence type="ECO:0000256" key="1">
    <source>
        <dbReference type="ARBA" id="ARBA00022490"/>
    </source>
</evidence>
<evidence type="ECO:0000259" key="7">
    <source>
        <dbReference type="Pfam" id="PF03925"/>
    </source>
</evidence>
<dbReference type="Gene3D" id="1.20.1380.10">
    <property type="entry name" value="Replication modulator SeqA, C-terminal DNA-binding domain"/>
    <property type="match status" value="1"/>
</dbReference>
<proteinExistence type="inferred from homology"/>
<gene>
    <name evidence="4 9" type="primary">seqA</name>
    <name evidence="9" type="ORF">SG35_010140</name>
</gene>